<dbReference type="InterPro" id="IPR019405">
    <property type="entry name" value="Lactonase_7-beta_prop"/>
</dbReference>
<dbReference type="Pfam" id="PF10282">
    <property type="entry name" value="Lactonase"/>
    <property type="match status" value="1"/>
</dbReference>
<keyword evidence="4" id="KW-1185">Reference proteome</keyword>
<dbReference type="EMBL" id="CP047476">
    <property type="protein sequence ID" value="QIA66179.1"/>
    <property type="molecule type" value="Genomic_DNA"/>
</dbReference>
<protein>
    <submittedName>
        <fullName evidence="3">Beta-propeller fold lactonase family protein</fullName>
    </submittedName>
</protein>
<dbReference type="InterPro" id="IPR011048">
    <property type="entry name" value="Haem_d1_sf"/>
</dbReference>
<gene>
    <name evidence="3" type="ORF">GT360_19170</name>
</gene>
<proteinExistence type="inferred from homology"/>
<evidence type="ECO:0000256" key="1">
    <source>
        <dbReference type="ARBA" id="ARBA00005564"/>
    </source>
</evidence>
<keyword evidence="2" id="KW-0119">Carbohydrate metabolism</keyword>
<dbReference type="GO" id="GO:0017057">
    <property type="term" value="F:6-phosphogluconolactonase activity"/>
    <property type="evidence" value="ECO:0007669"/>
    <property type="project" value="TreeGrafter"/>
</dbReference>
<evidence type="ECO:0000256" key="2">
    <source>
        <dbReference type="ARBA" id="ARBA00022526"/>
    </source>
</evidence>
<sequence>MQNQDLQTFYVGCYTDSRPNSGLNLIHLDTTSGELSQGDVALATSNPSYLIEREHGIYTFNETSEKEGSKLHFLASSGVLHSLPSEGDYPCHIDINQQQNCLALAHYVSGNVNLYALSPQGVPVALIGKLVNSGSGPNQQRQESSHAHMVTFLNHRSHLMTIDLGTDSIHVYQLDPADCSTKRLQTLELPAGSGPRHMVLNTEETRAWVVCELSETLVTLEFHEGAWESIDQQPLLPGSESKEAAAAIKLSPDGRFIYVSCRGQNKLVQFDVTGDKPMRVAETQISGDFPRDFVVTRDGQWVLVANQHSHSIESFARCTESGTLKSTGYKINSYAPVCLVEKAL</sequence>
<dbReference type="Gene3D" id="2.130.10.10">
    <property type="entry name" value="YVTN repeat-like/Quinoprotein amine dehydrogenase"/>
    <property type="match status" value="1"/>
</dbReference>
<dbReference type="PANTHER" id="PTHR30344">
    <property type="entry name" value="6-PHOSPHOGLUCONOLACTONASE-RELATED"/>
    <property type="match status" value="1"/>
</dbReference>
<name>A0A7Z2T871_9VIBR</name>
<evidence type="ECO:0000313" key="3">
    <source>
        <dbReference type="EMBL" id="QIA66179.1"/>
    </source>
</evidence>
<dbReference type="Proteomes" id="UP000464262">
    <property type="component" value="Chromosome 2"/>
</dbReference>
<reference evidence="3 4" key="1">
    <citation type="submission" date="2020-01" db="EMBL/GenBank/DDBJ databases">
        <title>Whole genome and functional gene identification of agarase of Vibrio HN897.</title>
        <authorList>
            <person name="Liu Y."/>
            <person name="Zhao Z."/>
        </authorList>
    </citation>
    <scope>NUCLEOTIDE SEQUENCE [LARGE SCALE GENOMIC DNA]</scope>
    <source>
        <strain evidence="3 4">HN897</strain>
    </source>
</reference>
<dbReference type="AlphaFoldDB" id="A0A7Z2T871"/>
<evidence type="ECO:0000313" key="4">
    <source>
        <dbReference type="Proteomes" id="UP000464262"/>
    </source>
</evidence>
<keyword evidence="2" id="KW-0313">Glucose metabolism</keyword>
<comment type="similarity">
    <text evidence="1">Belongs to the cycloisomerase 2 family.</text>
</comment>
<accession>A0A7Z2T871</accession>
<dbReference type="InterPro" id="IPR015943">
    <property type="entry name" value="WD40/YVTN_repeat-like_dom_sf"/>
</dbReference>
<dbReference type="InterPro" id="IPR050282">
    <property type="entry name" value="Cycloisomerase_2"/>
</dbReference>
<dbReference type="PANTHER" id="PTHR30344:SF1">
    <property type="entry name" value="6-PHOSPHOGLUCONOLACTONASE"/>
    <property type="match status" value="1"/>
</dbReference>
<organism evidence="3 4">
    <name type="scientific">Vibrio astriarenae</name>
    <dbReference type="NCBI Taxonomy" id="1481923"/>
    <lineage>
        <taxon>Bacteria</taxon>
        <taxon>Pseudomonadati</taxon>
        <taxon>Pseudomonadota</taxon>
        <taxon>Gammaproteobacteria</taxon>
        <taxon>Vibrionales</taxon>
        <taxon>Vibrionaceae</taxon>
        <taxon>Vibrio</taxon>
    </lineage>
</organism>
<dbReference type="KEGG" id="vas:GT360_19170"/>
<dbReference type="SUPFAM" id="SSF51004">
    <property type="entry name" value="C-terminal (heme d1) domain of cytochrome cd1-nitrite reductase"/>
    <property type="match status" value="1"/>
</dbReference>
<dbReference type="GO" id="GO:0006006">
    <property type="term" value="P:glucose metabolic process"/>
    <property type="evidence" value="ECO:0007669"/>
    <property type="project" value="UniProtKB-KW"/>
</dbReference>